<name>A0A9D2T9V6_9FIRM</name>
<proteinExistence type="predicted"/>
<reference evidence="2" key="2">
    <citation type="submission" date="2021-04" db="EMBL/GenBank/DDBJ databases">
        <authorList>
            <person name="Gilroy R."/>
        </authorList>
    </citation>
    <scope>NUCLEOTIDE SEQUENCE</scope>
    <source>
        <strain evidence="2">ChiBcec2-3848</strain>
    </source>
</reference>
<keyword evidence="1" id="KW-0812">Transmembrane</keyword>
<dbReference type="AlphaFoldDB" id="A0A9D2T9V6"/>
<accession>A0A9D2T9V6</accession>
<protein>
    <submittedName>
        <fullName evidence="2">Uncharacterized protein</fullName>
    </submittedName>
</protein>
<evidence type="ECO:0000313" key="3">
    <source>
        <dbReference type="Proteomes" id="UP000823886"/>
    </source>
</evidence>
<reference evidence="2" key="1">
    <citation type="journal article" date="2021" name="PeerJ">
        <title>Extensive microbial diversity within the chicken gut microbiome revealed by metagenomics and culture.</title>
        <authorList>
            <person name="Gilroy R."/>
            <person name="Ravi A."/>
            <person name="Getino M."/>
            <person name="Pursley I."/>
            <person name="Horton D.L."/>
            <person name="Alikhan N.F."/>
            <person name="Baker D."/>
            <person name="Gharbi K."/>
            <person name="Hall N."/>
            <person name="Watson M."/>
            <person name="Adriaenssens E.M."/>
            <person name="Foster-Nyarko E."/>
            <person name="Jarju S."/>
            <person name="Secka A."/>
            <person name="Antonio M."/>
            <person name="Oren A."/>
            <person name="Chaudhuri R.R."/>
            <person name="La Ragione R."/>
            <person name="Hildebrand F."/>
            <person name="Pallen M.J."/>
        </authorList>
    </citation>
    <scope>NUCLEOTIDE SEQUENCE</scope>
    <source>
        <strain evidence="2">ChiBcec2-3848</strain>
    </source>
</reference>
<feature type="transmembrane region" description="Helical" evidence="1">
    <location>
        <begin position="47"/>
        <end position="68"/>
    </location>
</feature>
<dbReference type="Proteomes" id="UP000823886">
    <property type="component" value="Unassembled WGS sequence"/>
</dbReference>
<organism evidence="2 3">
    <name type="scientific">Candidatus Blautia merdavium</name>
    <dbReference type="NCBI Taxonomy" id="2838494"/>
    <lineage>
        <taxon>Bacteria</taxon>
        <taxon>Bacillati</taxon>
        <taxon>Bacillota</taxon>
        <taxon>Clostridia</taxon>
        <taxon>Lachnospirales</taxon>
        <taxon>Lachnospiraceae</taxon>
        <taxon>Blautia</taxon>
    </lineage>
</organism>
<dbReference type="EMBL" id="DWVZ01000045">
    <property type="protein sequence ID" value="HJC62680.1"/>
    <property type="molecule type" value="Genomic_DNA"/>
</dbReference>
<comment type="caution">
    <text evidence="2">The sequence shown here is derived from an EMBL/GenBank/DDBJ whole genome shotgun (WGS) entry which is preliminary data.</text>
</comment>
<feature type="transmembrane region" description="Helical" evidence="1">
    <location>
        <begin position="75"/>
        <end position="93"/>
    </location>
</feature>
<evidence type="ECO:0000313" key="2">
    <source>
        <dbReference type="EMBL" id="HJC62680.1"/>
    </source>
</evidence>
<feature type="transmembrane region" description="Helical" evidence="1">
    <location>
        <begin position="12"/>
        <end position="35"/>
    </location>
</feature>
<sequence length="125" mass="12923">MKNTNTTALKFTGIIMIVFAIVYAIVGTLALIGTVNGALPGHESQETLVVVLAYAVALFALICGVACVKGNTGSAKICGAIFAVVGLISLIYLQVVQSAFSIADCLAVCFGVSIFYISSKIEKGE</sequence>
<feature type="transmembrane region" description="Helical" evidence="1">
    <location>
        <begin position="99"/>
        <end position="117"/>
    </location>
</feature>
<keyword evidence="1" id="KW-1133">Transmembrane helix</keyword>
<gene>
    <name evidence="2" type="ORF">H9753_03545</name>
</gene>
<keyword evidence="1" id="KW-0472">Membrane</keyword>
<evidence type="ECO:0000256" key="1">
    <source>
        <dbReference type="SAM" id="Phobius"/>
    </source>
</evidence>